<reference evidence="1 2" key="1">
    <citation type="submission" date="2017-09" db="EMBL/GenBank/DDBJ databases">
        <authorList>
            <person name="Ehlers B."/>
            <person name="Leendertz F.H."/>
        </authorList>
    </citation>
    <scope>NUCLEOTIDE SEQUENCE [LARGE SCALE GENOMIC DNA]</scope>
</reference>
<proteinExistence type="predicted"/>
<dbReference type="EMBL" id="MG018926">
    <property type="protein sequence ID" value="ATW57857.1"/>
    <property type="molecule type" value="Genomic_DNA"/>
</dbReference>
<evidence type="ECO:0000313" key="1">
    <source>
        <dbReference type="EMBL" id="ATW57857.1"/>
    </source>
</evidence>
<sequence length="163" mass="18839">MSVKYYAIAAVHVFVGRNIYYALRQDAEGGVTEMFSKEKKEWEPLAEHFSFNAEKETFIDERTGTRCPISYVVIPSSADQWEAIVYDIKLGWKADQFGDFYNDHYQVGGSIRFNCLSGKWDVQDRLKTRTDSFPTVYAAFQNWEMLVSKAFPHYDLTKIAKGC</sequence>
<accession>A0A2H4P6Q3</accession>
<organism evidence="1 2">
    <name type="scientific">Pseudomonas phage tabernarius</name>
    <dbReference type="NCBI Taxonomy" id="2048978"/>
    <lineage>
        <taxon>Viruses</taxon>
        <taxon>Duplodnaviria</taxon>
        <taxon>Heunggongvirae</taxon>
        <taxon>Uroviricota</taxon>
        <taxon>Caudoviricetes</taxon>
        <taxon>Lindbergviridae</taxon>
        <taxon>Tabernariusvirus</taxon>
        <taxon>Tabernariusvirus tabernarius</taxon>
    </lineage>
</organism>
<protein>
    <submittedName>
        <fullName evidence="1">Uncharacterized protein</fullName>
    </submittedName>
</protein>
<gene>
    <name evidence="1" type="ORF">CNR33_00011</name>
</gene>
<dbReference type="Proteomes" id="UP000241090">
    <property type="component" value="Segment"/>
</dbReference>
<evidence type="ECO:0000313" key="2">
    <source>
        <dbReference type="Proteomes" id="UP000241090"/>
    </source>
</evidence>
<name>A0A2H4P6Q3_9CAUD</name>
<keyword evidence="2" id="KW-1185">Reference proteome</keyword>